<evidence type="ECO:0000313" key="11">
    <source>
        <dbReference type="Proteomes" id="UP000029859"/>
    </source>
</evidence>
<keyword evidence="1" id="KW-0444">Lipid biosynthesis</keyword>
<organism evidence="10 11">
    <name type="scientific">Methanococcoides methylutens</name>
    <dbReference type="NCBI Taxonomy" id="2226"/>
    <lineage>
        <taxon>Archaea</taxon>
        <taxon>Methanobacteriati</taxon>
        <taxon>Methanobacteriota</taxon>
        <taxon>Stenosarchaea group</taxon>
        <taxon>Methanomicrobia</taxon>
        <taxon>Methanosarcinales</taxon>
        <taxon>Methanosarcinaceae</taxon>
        <taxon>Methanococcoides</taxon>
    </lineage>
</organism>
<dbReference type="AlphaFoldDB" id="A0A099T138"/>
<dbReference type="GO" id="GO:0016628">
    <property type="term" value="F:oxidoreductase activity, acting on the CH-CH group of donors, NAD or NADP as acceptor"/>
    <property type="evidence" value="ECO:0007669"/>
    <property type="project" value="InterPro"/>
</dbReference>
<evidence type="ECO:0000256" key="2">
    <source>
        <dbReference type="ARBA" id="ARBA00022630"/>
    </source>
</evidence>
<dbReference type="PANTHER" id="PTHR42685">
    <property type="entry name" value="GERANYLGERANYL DIPHOSPHATE REDUCTASE"/>
    <property type="match status" value="1"/>
</dbReference>
<dbReference type="InterPro" id="IPR054715">
    <property type="entry name" value="GGR_cat"/>
</dbReference>
<keyword evidence="4" id="KW-0560">Oxidoreductase</keyword>
<dbReference type="RefSeq" id="WP_048194082.1">
    <property type="nucleotide sequence ID" value="NZ_CAAGSM010000003.1"/>
</dbReference>
<evidence type="ECO:0000256" key="3">
    <source>
        <dbReference type="ARBA" id="ARBA00022827"/>
    </source>
</evidence>
<dbReference type="Proteomes" id="UP000029859">
    <property type="component" value="Unassembled WGS sequence"/>
</dbReference>
<proteinExistence type="predicted"/>
<dbReference type="InterPro" id="IPR050407">
    <property type="entry name" value="Geranylgeranyl_reductase"/>
</dbReference>
<comment type="caution">
    <text evidence="10">The sequence shown here is derived from an EMBL/GenBank/DDBJ whole genome shotgun (WGS) entry which is preliminary data.</text>
</comment>
<evidence type="ECO:0000259" key="9">
    <source>
        <dbReference type="Pfam" id="PF22578"/>
    </source>
</evidence>
<keyword evidence="5" id="KW-0443">Lipid metabolism</keyword>
<reference evidence="10 11" key="1">
    <citation type="submission" date="2014-09" db="EMBL/GenBank/DDBJ databases">
        <title>Draft genome sequence of an obligately methylotrophic methanogen, Methanococcoides methylutens, isolated from marine sediment.</title>
        <authorList>
            <person name="Guan Y."/>
            <person name="Ngugi D.K."/>
            <person name="Blom J."/>
            <person name="Ali S."/>
            <person name="Ferry J.G."/>
            <person name="Stingl U."/>
        </authorList>
    </citation>
    <scope>NUCLEOTIDE SEQUENCE [LARGE SCALE GENOMIC DNA]</scope>
    <source>
        <strain evidence="10 11">DSM 2657</strain>
    </source>
</reference>
<evidence type="ECO:0000256" key="7">
    <source>
        <dbReference type="ARBA" id="ARBA00023264"/>
    </source>
</evidence>
<sequence>MTPETSYDLIIVGAGPAGSTAATYAAQAGASVLLIDKKKDIGIPLQCGGFLPRLETLQELVPNAELPFTLESIPSECIHASSSVQRFIAPNGNSKEFEVDADAIDRRRFDKYLAKVAGKSGAQLMAGTNVLEVNGTTVKVDGVFGEHTIHGKVLIGADGPNSIVGKAKGLVRDPDPMGTGTAFEYEISGVDVDRDAVEMYFGKDYVPGGYAWVISQGGDTANIGVGIREVLFRNGMSARDYLERFMYEHPIASKKLTGGSIISVVSGLVPVGGAPKVTATKDTLVAGDAAGHIIATNGGGISTAMVGGKIAGQTAVDSLEGKCKLTDYDERWRKEMGLEIKTAVYVRKLMDNLMRSDSMMSAAIKMIDPEHMKALQCGQLPDAVRKGLIKMNFGIK</sequence>
<evidence type="ECO:0000256" key="5">
    <source>
        <dbReference type="ARBA" id="ARBA00023098"/>
    </source>
</evidence>
<evidence type="ECO:0000259" key="8">
    <source>
        <dbReference type="Pfam" id="PF01494"/>
    </source>
</evidence>
<accession>A0A099T138</accession>
<gene>
    <name evidence="10" type="ORF">LI82_06160</name>
</gene>
<dbReference type="InterPro" id="IPR002938">
    <property type="entry name" value="FAD-bd"/>
</dbReference>
<keyword evidence="2" id="KW-0285">Flavoprotein</keyword>
<dbReference type="PRINTS" id="PR00420">
    <property type="entry name" value="RNGMNOXGNASE"/>
</dbReference>
<keyword evidence="7" id="KW-1208">Phospholipid metabolism</keyword>
<dbReference type="GO" id="GO:0008654">
    <property type="term" value="P:phospholipid biosynthetic process"/>
    <property type="evidence" value="ECO:0007669"/>
    <property type="project" value="UniProtKB-KW"/>
</dbReference>
<keyword evidence="11" id="KW-1185">Reference proteome</keyword>
<feature type="domain" description="Digeranylgeranylglycerophospholipid reductase catalytic" evidence="9">
    <location>
        <begin position="181"/>
        <end position="269"/>
    </location>
</feature>
<keyword evidence="6" id="KW-0594">Phospholipid biosynthesis</keyword>
<evidence type="ECO:0000256" key="6">
    <source>
        <dbReference type="ARBA" id="ARBA00023209"/>
    </source>
</evidence>
<dbReference type="EMBL" id="JRHO01000010">
    <property type="protein sequence ID" value="KGK98872.1"/>
    <property type="molecule type" value="Genomic_DNA"/>
</dbReference>
<dbReference type="PANTHER" id="PTHR42685:SF18">
    <property type="entry name" value="DIGERANYLGERANYLGLYCEROPHOSPHOLIPID REDUCTASE"/>
    <property type="match status" value="1"/>
</dbReference>
<dbReference type="NCBIfam" id="TIGR02032">
    <property type="entry name" value="GG-red-SF"/>
    <property type="match status" value="1"/>
</dbReference>
<name>A0A099T138_METMT</name>
<dbReference type="InterPro" id="IPR011777">
    <property type="entry name" value="Geranylgeranyl_Rdtase_fam"/>
</dbReference>
<evidence type="ECO:0000313" key="10">
    <source>
        <dbReference type="EMBL" id="KGK98872.1"/>
    </source>
</evidence>
<protein>
    <submittedName>
        <fullName evidence="10">Digeranylgeranylglycerophospholipid reductase</fullName>
    </submittedName>
</protein>
<dbReference type="GO" id="GO:0071949">
    <property type="term" value="F:FAD binding"/>
    <property type="evidence" value="ECO:0007669"/>
    <property type="project" value="InterPro"/>
</dbReference>
<dbReference type="Pfam" id="PF01494">
    <property type="entry name" value="FAD_binding_3"/>
    <property type="match status" value="1"/>
</dbReference>
<evidence type="ECO:0000256" key="1">
    <source>
        <dbReference type="ARBA" id="ARBA00022516"/>
    </source>
</evidence>
<dbReference type="SUPFAM" id="SSF51905">
    <property type="entry name" value="FAD/NAD(P)-binding domain"/>
    <property type="match status" value="1"/>
</dbReference>
<evidence type="ECO:0000256" key="4">
    <source>
        <dbReference type="ARBA" id="ARBA00023002"/>
    </source>
</evidence>
<dbReference type="Pfam" id="PF22578">
    <property type="entry name" value="GGR_cat"/>
    <property type="match status" value="1"/>
</dbReference>
<feature type="domain" description="FAD-binding" evidence="8">
    <location>
        <begin position="8"/>
        <end position="171"/>
    </location>
</feature>
<keyword evidence="3" id="KW-0274">FAD</keyword>
<dbReference type="OrthoDB" id="46008at2157"/>
<dbReference type="InterPro" id="IPR036188">
    <property type="entry name" value="FAD/NAD-bd_sf"/>
</dbReference>
<dbReference type="Gene3D" id="3.50.50.60">
    <property type="entry name" value="FAD/NAD(P)-binding domain"/>
    <property type="match status" value="1"/>
</dbReference>